<dbReference type="SUPFAM" id="SSF47616">
    <property type="entry name" value="GST C-terminal domain-like"/>
    <property type="match status" value="2"/>
</dbReference>
<evidence type="ECO:0000256" key="1">
    <source>
        <dbReference type="ARBA" id="ARBA00012452"/>
    </source>
</evidence>
<dbReference type="GO" id="GO:0006749">
    <property type="term" value="P:glutathione metabolic process"/>
    <property type="evidence" value="ECO:0007669"/>
    <property type="project" value="InterPro"/>
</dbReference>
<evidence type="ECO:0000256" key="3">
    <source>
        <dbReference type="ARBA" id="ARBA00047960"/>
    </source>
</evidence>
<dbReference type="CDD" id="cd03058">
    <property type="entry name" value="GST_N_Tau"/>
    <property type="match status" value="1"/>
</dbReference>
<dbReference type="InterPro" id="IPR036249">
    <property type="entry name" value="Thioredoxin-like_sf"/>
</dbReference>
<evidence type="ECO:0000259" key="6">
    <source>
        <dbReference type="PROSITE" id="PS50405"/>
    </source>
</evidence>
<dbReference type="InterPro" id="IPR004046">
    <property type="entry name" value="GST_C"/>
</dbReference>
<feature type="domain" description="GST N-terminal" evidence="5">
    <location>
        <begin position="5"/>
        <end position="84"/>
    </location>
</feature>
<dbReference type="InterPro" id="IPR004045">
    <property type="entry name" value="Glutathione_S-Trfase_N"/>
</dbReference>
<feature type="domain" description="GST C-terminal" evidence="6">
    <location>
        <begin position="214"/>
        <end position="334"/>
    </location>
</feature>
<organism evidence="7 8">
    <name type="scientific">Zingiber officinale</name>
    <name type="common">Ginger</name>
    <name type="synonym">Amomum zingiber</name>
    <dbReference type="NCBI Taxonomy" id="94328"/>
    <lineage>
        <taxon>Eukaryota</taxon>
        <taxon>Viridiplantae</taxon>
        <taxon>Streptophyta</taxon>
        <taxon>Embryophyta</taxon>
        <taxon>Tracheophyta</taxon>
        <taxon>Spermatophyta</taxon>
        <taxon>Magnoliopsida</taxon>
        <taxon>Liliopsida</taxon>
        <taxon>Zingiberales</taxon>
        <taxon>Zingiberaceae</taxon>
        <taxon>Zingiber</taxon>
    </lineage>
</organism>
<dbReference type="PROSITE" id="PS50404">
    <property type="entry name" value="GST_NTER"/>
    <property type="match status" value="1"/>
</dbReference>
<dbReference type="SFLD" id="SFLDG01152">
    <property type="entry name" value="Main.3:_Omega-_and_Tau-like"/>
    <property type="match status" value="1"/>
</dbReference>
<dbReference type="Pfam" id="PF02798">
    <property type="entry name" value="GST_N"/>
    <property type="match status" value="1"/>
</dbReference>
<proteinExistence type="inferred from homology"/>
<dbReference type="AlphaFoldDB" id="A0A8J5CEY6"/>
<dbReference type="PANTHER" id="PTHR11260">
    <property type="entry name" value="GLUTATHIONE S-TRANSFERASE, GST, SUPERFAMILY, GST DOMAIN CONTAINING"/>
    <property type="match status" value="1"/>
</dbReference>
<dbReference type="InterPro" id="IPR045073">
    <property type="entry name" value="Omega/Tau-like"/>
</dbReference>
<dbReference type="Pfam" id="PF13410">
    <property type="entry name" value="GST_C_2"/>
    <property type="match status" value="1"/>
</dbReference>
<dbReference type="SFLD" id="SFLDS00019">
    <property type="entry name" value="Glutathione_Transferase_(cytos"/>
    <property type="match status" value="1"/>
</dbReference>
<dbReference type="InterPro" id="IPR010987">
    <property type="entry name" value="Glutathione-S-Trfase_C-like"/>
</dbReference>
<dbReference type="InterPro" id="IPR045074">
    <property type="entry name" value="GST_C_Tau"/>
</dbReference>
<dbReference type="FunFam" id="1.20.1050.10:FF:000068">
    <property type="entry name" value="Putative GST6 protein"/>
    <property type="match status" value="1"/>
</dbReference>
<comment type="caution">
    <text evidence="7">The sequence shown here is derived from an EMBL/GenBank/DDBJ whole genome shotgun (WGS) entry which is preliminary data.</text>
</comment>
<dbReference type="PROSITE" id="PS50405">
    <property type="entry name" value="GST_CTER"/>
    <property type="match status" value="2"/>
</dbReference>
<accession>A0A8J5CEY6</accession>
<feature type="domain" description="GST C-terminal" evidence="6">
    <location>
        <begin position="90"/>
        <end position="211"/>
    </location>
</feature>
<comment type="catalytic activity">
    <reaction evidence="3">
        <text>RX + glutathione = an S-substituted glutathione + a halide anion + H(+)</text>
        <dbReference type="Rhea" id="RHEA:16437"/>
        <dbReference type="ChEBI" id="CHEBI:15378"/>
        <dbReference type="ChEBI" id="CHEBI:16042"/>
        <dbReference type="ChEBI" id="CHEBI:17792"/>
        <dbReference type="ChEBI" id="CHEBI:57925"/>
        <dbReference type="ChEBI" id="CHEBI:90779"/>
        <dbReference type="EC" id="2.5.1.18"/>
    </reaction>
</comment>
<evidence type="ECO:0000313" key="7">
    <source>
        <dbReference type="EMBL" id="KAG6473144.1"/>
    </source>
</evidence>
<evidence type="ECO:0000259" key="5">
    <source>
        <dbReference type="PROSITE" id="PS50404"/>
    </source>
</evidence>
<dbReference type="Pfam" id="PF00043">
    <property type="entry name" value="GST_C"/>
    <property type="match status" value="1"/>
</dbReference>
<dbReference type="InterPro" id="IPR036282">
    <property type="entry name" value="Glutathione-S-Trfase_C_sf"/>
</dbReference>
<reference evidence="7 8" key="1">
    <citation type="submission" date="2020-08" db="EMBL/GenBank/DDBJ databases">
        <title>Plant Genome Project.</title>
        <authorList>
            <person name="Zhang R.-G."/>
        </authorList>
    </citation>
    <scope>NUCLEOTIDE SEQUENCE [LARGE SCALE GENOMIC DNA]</scope>
    <source>
        <tissue evidence="7">Rhizome</tissue>
    </source>
</reference>
<evidence type="ECO:0000256" key="4">
    <source>
        <dbReference type="RuleBase" id="RU003494"/>
    </source>
</evidence>
<keyword evidence="2" id="KW-0808">Transferase</keyword>
<comment type="similarity">
    <text evidence="4">Belongs to the GST superfamily.</text>
</comment>
<dbReference type="GO" id="GO:0004364">
    <property type="term" value="F:glutathione transferase activity"/>
    <property type="evidence" value="ECO:0007669"/>
    <property type="project" value="UniProtKB-EC"/>
</dbReference>
<dbReference type="CDD" id="cd03185">
    <property type="entry name" value="GST_C_Tau"/>
    <property type="match status" value="2"/>
</dbReference>
<sequence>MESVKGMALLSCWVSPYGLRCKIGLAEKAVEYEYREENLMDKSALLLQANPVHKKVPVLIHDGRAICESLLILYYIDEVCATGSPLLPADPYARAQARFWADFADKKIFDAGINMVKSKGEAAAEAREVLVEGLKTLEGELGEKAYFGGEGFGFVDIVVAPIIAWRNAFEKYGGFTLEAEAPKLVAWGKRCVAERETVAQALPDGQKVVGFVGSFRKFLVVCLLLSCSMDQIYECGTRLWKLKGEAHQEAKKEFIEILKVVEAELGDRKYFGGDAFGYVDIALVPFFAWFYTYETCGGFSVEAEAPKLVAWGKRCMERESVSQTLYDPLKVYEFVCSLKKKYGIE</sequence>
<evidence type="ECO:0000313" key="8">
    <source>
        <dbReference type="Proteomes" id="UP000734854"/>
    </source>
</evidence>
<dbReference type="EC" id="2.5.1.18" evidence="1"/>
<dbReference type="Proteomes" id="UP000734854">
    <property type="component" value="Unassembled WGS sequence"/>
</dbReference>
<gene>
    <name evidence="7" type="ORF">ZIOFF_067051</name>
</gene>
<dbReference type="SFLD" id="SFLDG00358">
    <property type="entry name" value="Main_(cytGST)"/>
    <property type="match status" value="1"/>
</dbReference>
<dbReference type="EMBL" id="JACMSC010000019">
    <property type="protein sequence ID" value="KAG6473144.1"/>
    <property type="molecule type" value="Genomic_DNA"/>
</dbReference>
<dbReference type="FunFam" id="3.40.30.10:FF:000014">
    <property type="entry name" value="Tau class glutathione S-transferase"/>
    <property type="match status" value="1"/>
</dbReference>
<dbReference type="Gene3D" id="1.20.1050.10">
    <property type="match status" value="2"/>
</dbReference>
<protein>
    <recommendedName>
        <fullName evidence="1">glutathione transferase</fullName>
        <ecNumber evidence="1">2.5.1.18</ecNumber>
    </recommendedName>
</protein>
<dbReference type="SUPFAM" id="SSF52833">
    <property type="entry name" value="Thioredoxin-like"/>
    <property type="match status" value="1"/>
</dbReference>
<keyword evidence="8" id="KW-1185">Reference proteome</keyword>
<name>A0A8J5CEY6_ZINOF</name>
<evidence type="ECO:0000256" key="2">
    <source>
        <dbReference type="ARBA" id="ARBA00022679"/>
    </source>
</evidence>
<dbReference type="InterPro" id="IPR040079">
    <property type="entry name" value="Glutathione_S-Trfase"/>
</dbReference>
<dbReference type="Gene3D" id="3.40.30.10">
    <property type="entry name" value="Glutaredoxin"/>
    <property type="match status" value="1"/>
</dbReference>
<dbReference type="GO" id="GO:0005737">
    <property type="term" value="C:cytoplasm"/>
    <property type="evidence" value="ECO:0007669"/>
    <property type="project" value="TreeGrafter"/>
</dbReference>
<dbReference type="PANTHER" id="PTHR11260:SF781">
    <property type="entry name" value="GLUTATHIONE S-TRANSFERASE U19"/>
    <property type="match status" value="1"/>
</dbReference>